<keyword evidence="8" id="KW-1185">Reference proteome</keyword>
<reference evidence="7" key="1">
    <citation type="submission" date="2021-02" db="EMBL/GenBank/DDBJ databases">
        <authorList>
            <person name="Cremers G."/>
            <person name="Picone N."/>
        </authorList>
    </citation>
    <scope>NUCLEOTIDE SEQUENCE</scope>
    <source>
        <strain evidence="7">PQ17</strain>
    </source>
</reference>
<keyword evidence="1 6" id="KW-0963">Cytoplasm</keyword>
<dbReference type="GO" id="GO:0004642">
    <property type="term" value="F:phosphoribosylformylglycinamidine synthase activity"/>
    <property type="evidence" value="ECO:0007669"/>
    <property type="project" value="UniProtKB-UniRule"/>
</dbReference>
<accession>A0A8J2BIY3</accession>
<dbReference type="InterPro" id="IPR003850">
    <property type="entry name" value="PurS"/>
</dbReference>
<protein>
    <recommendedName>
        <fullName evidence="6">Phosphoribosylformylglycinamidine synthase subunit PurS</fullName>
        <shortName evidence="6">FGAM synthase</shortName>
        <ecNumber evidence="6">6.3.5.3</ecNumber>
    </recommendedName>
    <alternativeName>
        <fullName evidence="6">Formylglycinamide ribonucleotide amidotransferase subunit III</fullName>
        <shortName evidence="6">FGAR amidotransferase III</shortName>
        <shortName evidence="6">FGAR-AT III</shortName>
    </alternativeName>
    <alternativeName>
        <fullName evidence="6">Phosphoribosylformylglycinamidine synthase subunit III</fullName>
    </alternativeName>
</protein>
<dbReference type="EC" id="6.3.5.3" evidence="6"/>
<keyword evidence="4 6" id="KW-0658">Purine biosynthesis</keyword>
<dbReference type="EMBL" id="CAJNOB010000023">
    <property type="protein sequence ID" value="CAF0698801.1"/>
    <property type="molecule type" value="Genomic_DNA"/>
</dbReference>
<comment type="function">
    <text evidence="6">Part of the phosphoribosylformylglycinamidine synthase complex involved in the purines biosynthetic pathway. Catalyzes the ATP-dependent conversion of formylglycinamide ribonucleotide (FGAR) and glutamine to yield formylglycinamidine ribonucleotide (FGAM) and glutamate. The FGAM synthase complex is composed of three subunits. PurQ produces an ammonia molecule by converting glutamine to glutamate. PurL transfers the ammonia molecule to FGAR to form FGAM in an ATP-dependent manner. PurS interacts with PurQ and PurL and is thought to assist in the transfer of the ammonia molecule from PurQ to PurL.</text>
</comment>
<comment type="catalytic activity">
    <reaction evidence="6">
        <text>N(2)-formyl-N(1)-(5-phospho-beta-D-ribosyl)glycinamide + L-glutamine + ATP + H2O = 2-formamido-N(1)-(5-O-phospho-beta-D-ribosyl)acetamidine + L-glutamate + ADP + phosphate + H(+)</text>
        <dbReference type="Rhea" id="RHEA:17129"/>
        <dbReference type="ChEBI" id="CHEBI:15377"/>
        <dbReference type="ChEBI" id="CHEBI:15378"/>
        <dbReference type="ChEBI" id="CHEBI:29985"/>
        <dbReference type="ChEBI" id="CHEBI:30616"/>
        <dbReference type="ChEBI" id="CHEBI:43474"/>
        <dbReference type="ChEBI" id="CHEBI:58359"/>
        <dbReference type="ChEBI" id="CHEBI:147286"/>
        <dbReference type="ChEBI" id="CHEBI:147287"/>
        <dbReference type="ChEBI" id="CHEBI:456216"/>
        <dbReference type="EC" id="6.3.5.3"/>
    </reaction>
</comment>
<evidence type="ECO:0000256" key="4">
    <source>
        <dbReference type="ARBA" id="ARBA00022755"/>
    </source>
</evidence>
<comment type="caution">
    <text evidence="7">The sequence shown here is derived from an EMBL/GenBank/DDBJ whole genome shotgun (WGS) entry which is preliminary data.</text>
</comment>
<gene>
    <name evidence="6 7" type="primary">purS</name>
    <name evidence="7" type="ORF">MPNT_30023</name>
</gene>
<evidence type="ECO:0000256" key="1">
    <source>
        <dbReference type="ARBA" id="ARBA00022490"/>
    </source>
</evidence>
<sequence length="81" mass="9239">MRVVVLPKKELLDPQGEAIQRALHTLGFSEIRSVRVGKCIEVEFAQGNKEECHRRLQQACQELLVNPIIEEYVLEEPIAQA</sequence>
<dbReference type="RefSeq" id="WP_174582035.1">
    <property type="nucleotide sequence ID" value="NZ_CAJNOB010000023.1"/>
</dbReference>
<keyword evidence="5 6" id="KW-0067">ATP-binding</keyword>
<comment type="pathway">
    <text evidence="6">Purine metabolism; IMP biosynthesis via de novo pathway; 5-amino-1-(5-phospho-D-ribosyl)imidazole from N(2)-formyl-N(1)-(5-phospho-D-ribosyl)glycinamide: step 1/2.</text>
</comment>
<dbReference type="AlphaFoldDB" id="A0A8J2BIY3"/>
<evidence type="ECO:0000313" key="8">
    <source>
        <dbReference type="Proteomes" id="UP000663859"/>
    </source>
</evidence>
<dbReference type="GO" id="GO:0006189">
    <property type="term" value="P:'de novo' IMP biosynthetic process"/>
    <property type="evidence" value="ECO:0007669"/>
    <property type="project" value="UniProtKB-UniRule"/>
</dbReference>
<dbReference type="Gene3D" id="3.30.1280.10">
    <property type="entry name" value="Phosphoribosylformylglycinamidine synthase subunit PurS"/>
    <property type="match status" value="1"/>
</dbReference>
<dbReference type="HAMAP" id="MF_01926">
    <property type="entry name" value="PurS"/>
    <property type="match status" value="1"/>
</dbReference>
<dbReference type="InterPro" id="IPR036604">
    <property type="entry name" value="PurS-like_sf"/>
</dbReference>
<comment type="subcellular location">
    <subcellularLocation>
        <location evidence="6">Cytoplasm</location>
    </subcellularLocation>
</comment>
<evidence type="ECO:0000256" key="3">
    <source>
        <dbReference type="ARBA" id="ARBA00022741"/>
    </source>
</evidence>
<comment type="similarity">
    <text evidence="6">Belongs to the PurS family.</text>
</comment>
<dbReference type="PANTHER" id="PTHR34696">
    <property type="entry name" value="PHOSPHORIBOSYLFORMYLGLYCINAMIDINE SYNTHASE SUBUNIT PURS"/>
    <property type="match status" value="1"/>
</dbReference>
<comment type="subunit">
    <text evidence="6">Part of the FGAM synthase complex composed of 1 PurL, 1 PurQ and 2 PurS subunits.</text>
</comment>
<organism evidence="7 8">
    <name type="scientific">Candidatus Methylacidithermus pantelleriae</name>
    <dbReference type="NCBI Taxonomy" id="2744239"/>
    <lineage>
        <taxon>Bacteria</taxon>
        <taxon>Pseudomonadati</taxon>
        <taxon>Verrucomicrobiota</taxon>
        <taxon>Methylacidiphilae</taxon>
        <taxon>Methylacidiphilales</taxon>
        <taxon>Methylacidiphilaceae</taxon>
        <taxon>Candidatus Methylacidithermus</taxon>
    </lineage>
</organism>
<keyword evidence="2 6" id="KW-0436">Ligase</keyword>
<evidence type="ECO:0000256" key="6">
    <source>
        <dbReference type="HAMAP-Rule" id="MF_01926"/>
    </source>
</evidence>
<dbReference type="Pfam" id="PF02700">
    <property type="entry name" value="PurS"/>
    <property type="match status" value="1"/>
</dbReference>
<dbReference type="Proteomes" id="UP000663859">
    <property type="component" value="Unassembled WGS sequence"/>
</dbReference>
<dbReference type="GO" id="GO:0005737">
    <property type="term" value="C:cytoplasm"/>
    <property type="evidence" value="ECO:0007669"/>
    <property type="project" value="UniProtKB-SubCell"/>
</dbReference>
<name>A0A8J2BIY3_9BACT</name>
<dbReference type="GO" id="GO:0005524">
    <property type="term" value="F:ATP binding"/>
    <property type="evidence" value="ECO:0007669"/>
    <property type="project" value="UniProtKB-UniRule"/>
</dbReference>
<evidence type="ECO:0000313" key="7">
    <source>
        <dbReference type="EMBL" id="CAF0698801.1"/>
    </source>
</evidence>
<dbReference type="UniPathway" id="UPA00074">
    <property type="reaction ID" value="UER00128"/>
</dbReference>
<evidence type="ECO:0000256" key="2">
    <source>
        <dbReference type="ARBA" id="ARBA00022598"/>
    </source>
</evidence>
<dbReference type="NCBIfam" id="NF004630">
    <property type="entry name" value="PRK05974.1"/>
    <property type="match status" value="1"/>
</dbReference>
<keyword evidence="3 6" id="KW-0547">Nucleotide-binding</keyword>
<dbReference type="PANTHER" id="PTHR34696:SF1">
    <property type="entry name" value="PHOSPHORIBOSYLFORMYLGLYCINAMIDINE SYNTHASE SUBUNIT PURS"/>
    <property type="match status" value="1"/>
</dbReference>
<evidence type="ECO:0000256" key="5">
    <source>
        <dbReference type="ARBA" id="ARBA00022840"/>
    </source>
</evidence>
<dbReference type="NCBIfam" id="TIGR00302">
    <property type="entry name" value="phosphoribosylformylglycinamidine synthase subunit PurS"/>
    <property type="match status" value="1"/>
</dbReference>
<dbReference type="SUPFAM" id="SSF82697">
    <property type="entry name" value="PurS-like"/>
    <property type="match status" value="1"/>
</dbReference>
<proteinExistence type="inferred from homology"/>